<protein>
    <submittedName>
        <fullName evidence="2">Uncharacterized protein</fullName>
    </submittedName>
</protein>
<proteinExistence type="predicted"/>
<dbReference type="EMBL" id="BARU01035666">
    <property type="protein sequence ID" value="GAH83079.1"/>
    <property type="molecule type" value="Genomic_DNA"/>
</dbReference>
<dbReference type="AlphaFoldDB" id="X1JXU7"/>
<feature type="non-terminal residue" evidence="2">
    <location>
        <position position="58"/>
    </location>
</feature>
<accession>X1JXU7</accession>
<feature type="compositionally biased region" description="Polar residues" evidence="1">
    <location>
        <begin position="19"/>
        <end position="29"/>
    </location>
</feature>
<sequence length="58" mass="5977">MLLRPGDFGLQEFPGGSQGHSFGDSNSDSPIRLDSYGQVFGSGRGSEENGAEGSNVDG</sequence>
<gene>
    <name evidence="2" type="ORF">S03H2_55784</name>
</gene>
<feature type="region of interest" description="Disordered" evidence="1">
    <location>
        <begin position="1"/>
        <end position="58"/>
    </location>
</feature>
<reference evidence="2" key="1">
    <citation type="journal article" date="2014" name="Front. Microbiol.">
        <title>High frequency of phylogenetically diverse reductive dehalogenase-homologous genes in deep subseafloor sedimentary metagenomes.</title>
        <authorList>
            <person name="Kawai M."/>
            <person name="Futagami T."/>
            <person name="Toyoda A."/>
            <person name="Takaki Y."/>
            <person name="Nishi S."/>
            <person name="Hori S."/>
            <person name="Arai W."/>
            <person name="Tsubouchi T."/>
            <person name="Morono Y."/>
            <person name="Uchiyama I."/>
            <person name="Ito T."/>
            <person name="Fujiyama A."/>
            <person name="Inagaki F."/>
            <person name="Takami H."/>
        </authorList>
    </citation>
    <scope>NUCLEOTIDE SEQUENCE</scope>
    <source>
        <strain evidence="2">Expedition CK06-06</strain>
    </source>
</reference>
<evidence type="ECO:0000313" key="2">
    <source>
        <dbReference type="EMBL" id="GAH83079.1"/>
    </source>
</evidence>
<comment type="caution">
    <text evidence="2">The sequence shown here is derived from an EMBL/GenBank/DDBJ whole genome shotgun (WGS) entry which is preliminary data.</text>
</comment>
<organism evidence="2">
    <name type="scientific">marine sediment metagenome</name>
    <dbReference type="NCBI Taxonomy" id="412755"/>
    <lineage>
        <taxon>unclassified sequences</taxon>
        <taxon>metagenomes</taxon>
        <taxon>ecological metagenomes</taxon>
    </lineage>
</organism>
<evidence type="ECO:0000256" key="1">
    <source>
        <dbReference type="SAM" id="MobiDB-lite"/>
    </source>
</evidence>
<name>X1JXU7_9ZZZZ</name>